<protein>
    <recommendedName>
        <fullName evidence="3">Fork-head domain-containing protein</fullName>
    </recommendedName>
</protein>
<dbReference type="InterPro" id="IPR001766">
    <property type="entry name" value="Fork_head_dom"/>
</dbReference>
<dbReference type="PANTHER" id="PTHR11829">
    <property type="entry name" value="FORKHEAD BOX PROTEIN"/>
    <property type="match status" value="1"/>
</dbReference>
<evidence type="ECO:0000256" key="1">
    <source>
        <dbReference type="ARBA" id="ARBA00023125"/>
    </source>
</evidence>
<dbReference type="SMART" id="SM00339">
    <property type="entry name" value="FH"/>
    <property type="match status" value="1"/>
</dbReference>
<evidence type="ECO:0000313" key="5">
    <source>
        <dbReference type="Proteomes" id="UP000316079"/>
    </source>
</evidence>
<dbReference type="EMBL" id="SRMA01026411">
    <property type="protein sequence ID" value="TRY84307.1"/>
    <property type="molecule type" value="Genomic_DNA"/>
</dbReference>
<comment type="subcellular location">
    <subcellularLocation>
        <location evidence="2">Nucleus</location>
    </subcellularLocation>
</comment>
<reference evidence="4 5" key="1">
    <citation type="journal article" date="2019" name="Sci. Data">
        <title>Hybrid genome assembly and annotation of Danionella translucida.</title>
        <authorList>
            <person name="Kadobianskyi M."/>
            <person name="Schulze L."/>
            <person name="Schuelke M."/>
            <person name="Judkewitz B."/>
        </authorList>
    </citation>
    <scope>NUCLEOTIDE SEQUENCE [LARGE SCALE GENOMIC DNA]</scope>
    <source>
        <strain evidence="4 5">Bolton</strain>
    </source>
</reference>
<dbReference type="InterPro" id="IPR036388">
    <property type="entry name" value="WH-like_DNA-bd_sf"/>
</dbReference>
<dbReference type="Gene3D" id="1.10.10.10">
    <property type="entry name" value="Winged helix-like DNA-binding domain superfamily/Winged helix DNA-binding domain"/>
    <property type="match status" value="1"/>
</dbReference>
<keyword evidence="2" id="KW-0539">Nucleus</keyword>
<evidence type="ECO:0000313" key="4">
    <source>
        <dbReference type="EMBL" id="TRY84307.1"/>
    </source>
</evidence>
<dbReference type="PROSITE" id="PS50039">
    <property type="entry name" value="FORK_HEAD_3"/>
    <property type="match status" value="1"/>
</dbReference>
<keyword evidence="5" id="KW-1185">Reference proteome</keyword>
<organism evidence="4 5">
    <name type="scientific">Danionella cerebrum</name>
    <dbReference type="NCBI Taxonomy" id="2873325"/>
    <lineage>
        <taxon>Eukaryota</taxon>
        <taxon>Metazoa</taxon>
        <taxon>Chordata</taxon>
        <taxon>Craniata</taxon>
        <taxon>Vertebrata</taxon>
        <taxon>Euteleostomi</taxon>
        <taxon>Actinopterygii</taxon>
        <taxon>Neopterygii</taxon>
        <taxon>Teleostei</taxon>
        <taxon>Ostariophysi</taxon>
        <taxon>Cypriniformes</taxon>
        <taxon>Danionidae</taxon>
        <taxon>Danioninae</taxon>
        <taxon>Danionella</taxon>
    </lineage>
</organism>
<accession>A0A553Q328</accession>
<feature type="DNA-binding region" description="Fork-head" evidence="2">
    <location>
        <begin position="37"/>
        <end position="121"/>
    </location>
</feature>
<proteinExistence type="predicted"/>
<dbReference type="OrthoDB" id="8876887at2759"/>
<dbReference type="GO" id="GO:0005634">
    <property type="term" value="C:nucleus"/>
    <property type="evidence" value="ECO:0007669"/>
    <property type="project" value="UniProtKB-SubCell"/>
</dbReference>
<gene>
    <name evidence="4" type="ORF">DNTS_025419</name>
</gene>
<feature type="domain" description="Fork-head" evidence="3">
    <location>
        <begin position="37"/>
        <end position="121"/>
    </location>
</feature>
<dbReference type="GO" id="GO:0000981">
    <property type="term" value="F:DNA-binding transcription factor activity, RNA polymerase II-specific"/>
    <property type="evidence" value="ECO:0007669"/>
    <property type="project" value="TreeGrafter"/>
</dbReference>
<dbReference type="InterPro" id="IPR050211">
    <property type="entry name" value="FOX_domain-containing"/>
</dbReference>
<dbReference type="Pfam" id="PF00250">
    <property type="entry name" value="Forkhead"/>
    <property type="match status" value="1"/>
</dbReference>
<dbReference type="PANTHER" id="PTHR11829:SF410">
    <property type="entry name" value="SI:RP71-45K5.2"/>
    <property type="match status" value="1"/>
</dbReference>
<keyword evidence="1 2" id="KW-0238">DNA-binding</keyword>
<dbReference type="GO" id="GO:0030154">
    <property type="term" value="P:cell differentiation"/>
    <property type="evidence" value="ECO:0007669"/>
    <property type="project" value="UniProtKB-ARBA"/>
</dbReference>
<dbReference type="SUPFAM" id="SSF46785">
    <property type="entry name" value="Winged helix' DNA-binding domain"/>
    <property type="match status" value="1"/>
</dbReference>
<dbReference type="GO" id="GO:0009653">
    <property type="term" value="P:anatomical structure morphogenesis"/>
    <property type="evidence" value="ECO:0007669"/>
    <property type="project" value="TreeGrafter"/>
</dbReference>
<dbReference type="InterPro" id="IPR036390">
    <property type="entry name" value="WH_DNA-bd_sf"/>
</dbReference>
<sequence length="256" mass="29216">MKLKNSSRMTTVFTGGQSSFTAKHRNIPTSRRRFKDSATATYIGLIAYAIQDSPLKMLTFKQIMMKLEPCLFGDKKGIGNNIRVCLSSNKCFVKVPVDPSYPNPKLNFWKVDENGISPKMFRRHFKGIMHMFPQSARKCWQTEAEETTSSPERLTPANKVLEHKSEVKFSSSFSIESLLKSDRGGKRMRGVQIQEHPDEAHFGETSEPMASYIDQFTSQERLRISPTLHYGLYFPHLIKNDPIVLLSPTFMLDSVI</sequence>
<dbReference type="AlphaFoldDB" id="A0A553Q328"/>
<dbReference type="Proteomes" id="UP000316079">
    <property type="component" value="Unassembled WGS sequence"/>
</dbReference>
<comment type="caution">
    <text evidence="4">The sequence shown here is derived from an EMBL/GenBank/DDBJ whole genome shotgun (WGS) entry which is preliminary data.</text>
</comment>
<dbReference type="GO" id="GO:0000978">
    <property type="term" value="F:RNA polymerase II cis-regulatory region sequence-specific DNA binding"/>
    <property type="evidence" value="ECO:0007669"/>
    <property type="project" value="TreeGrafter"/>
</dbReference>
<name>A0A553Q328_9TELE</name>
<evidence type="ECO:0000256" key="2">
    <source>
        <dbReference type="PROSITE-ProRule" id="PRU00089"/>
    </source>
</evidence>
<dbReference type="GO" id="GO:0009888">
    <property type="term" value="P:tissue development"/>
    <property type="evidence" value="ECO:0007669"/>
    <property type="project" value="UniProtKB-ARBA"/>
</dbReference>
<evidence type="ECO:0000259" key="3">
    <source>
        <dbReference type="PROSITE" id="PS50039"/>
    </source>
</evidence>